<gene>
    <name evidence="2" type="ORF">QBC37DRAFT_405449</name>
</gene>
<feature type="region of interest" description="Disordered" evidence="1">
    <location>
        <begin position="142"/>
        <end position="167"/>
    </location>
</feature>
<evidence type="ECO:0000313" key="3">
    <source>
        <dbReference type="Proteomes" id="UP001301769"/>
    </source>
</evidence>
<protein>
    <submittedName>
        <fullName evidence="2">Uncharacterized protein</fullName>
    </submittedName>
</protein>
<evidence type="ECO:0000256" key="1">
    <source>
        <dbReference type="SAM" id="MobiDB-lite"/>
    </source>
</evidence>
<dbReference type="AlphaFoldDB" id="A0AAN6Y2Q1"/>
<reference evidence="2" key="1">
    <citation type="journal article" date="2023" name="Mol. Phylogenet. Evol.">
        <title>Genome-scale phylogeny and comparative genomics of the fungal order Sordariales.</title>
        <authorList>
            <person name="Hensen N."/>
            <person name="Bonometti L."/>
            <person name="Westerberg I."/>
            <person name="Brannstrom I.O."/>
            <person name="Guillou S."/>
            <person name="Cros-Aarteil S."/>
            <person name="Calhoun S."/>
            <person name="Haridas S."/>
            <person name="Kuo A."/>
            <person name="Mondo S."/>
            <person name="Pangilinan J."/>
            <person name="Riley R."/>
            <person name="LaButti K."/>
            <person name="Andreopoulos B."/>
            <person name="Lipzen A."/>
            <person name="Chen C."/>
            <person name="Yan M."/>
            <person name="Daum C."/>
            <person name="Ng V."/>
            <person name="Clum A."/>
            <person name="Steindorff A."/>
            <person name="Ohm R.A."/>
            <person name="Martin F."/>
            <person name="Silar P."/>
            <person name="Natvig D.O."/>
            <person name="Lalanne C."/>
            <person name="Gautier V."/>
            <person name="Ament-Velasquez S.L."/>
            <person name="Kruys A."/>
            <person name="Hutchinson M.I."/>
            <person name="Powell A.J."/>
            <person name="Barry K."/>
            <person name="Miller A.N."/>
            <person name="Grigoriev I.V."/>
            <person name="Debuchy R."/>
            <person name="Gladieux P."/>
            <person name="Hiltunen Thoren M."/>
            <person name="Johannesson H."/>
        </authorList>
    </citation>
    <scope>NUCLEOTIDE SEQUENCE</scope>
    <source>
        <strain evidence="2">PSN293</strain>
    </source>
</reference>
<dbReference type="EMBL" id="MU858251">
    <property type="protein sequence ID" value="KAK4208257.1"/>
    <property type="molecule type" value="Genomic_DNA"/>
</dbReference>
<accession>A0AAN6Y2Q1</accession>
<name>A0AAN6Y2Q1_9PEZI</name>
<evidence type="ECO:0000313" key="2">
    <source>
        <dbReference type="EMBL" id="KAK4208257.1"/>
    </source>
</evidence>
<organism evidence="2 3">
    <name type="scientific">Rhypophila decipiens</name>
    <dbReference type="NCBI Taxonomy" id="261697"/>
    <lineage>
        <taxon>Eukaryota</taxon>
        <taxon>Fungi</taxon>
        <taxon>Dikarya</taxon>
        <taxon>Ascomycota</taxon>
        <taxon>Pezizomycotina</taxon>
        <taxon>Sordariomycetes</taxon>
        <taxon>Sordariomycetidae</taxon>
        <taxon>Sordariales</taxon>
        <taxon>Naviculisporaceae</taxon>
        <taxon>Rhypophila</taxon>
    </lineage>
</organism>
<feature type="compositionally biased region" description="Low complexity" evidence="1">
    <location>
        <begin position="147"/>
        <end position="160"/>
    </location>
</feature>
<dbReference type="Proteomes" id="UP001301769">
    <property type="component" value="Unassembled WGS sequence"/>
</dbReference>
<comment type="caution">
    <text evidence="2">The sequence shown here is derived from an EMBL/GenBank/DDBJ whole genome shotgun (WGS) entry which is preliminary data.</text>
</comment>
<proteinExistence type="predicted"/>
<sequence>MSWLMRRQQLLAFHSPTSSFEPFSQFPTEIQDKIWEMAMRGNVMGFHAFFFKPFSPATDGVYSSKCTIYGYNCKEAQELWYPTPTTTKAIILAPRGLGVSQIVRTPDILRSDCWHYLNESMYLEDGGLWLATRGSRSAMARKHVKPAHPSAPAAAATSGAPVPPSKTMSAAITGSFETHVQHIPFHIAKQDVVCIQCDWRAPDVSRFESFSHSILSAFRGVENLAVEFDRWMVTDVHLESPANPGILANAVRYPNGQIAGLGWPPHLRSPFLQLLKAKCQMRGDRPKLWFIDLSLKRATEPNLHAAQNPTRQRDVFEGKFCRFVEVRWGDWDWTGPAFKPSHRCFPDGFFIPECGAHCLLNTIWHSALRPNISDEEQFVIVDWVTKVEFGVLAMENKSDA</sequence>
<keyword evidence="3" id="KW-1185">Reference proteome</keyword>
<reference evidence="2" key="2">
    <citation type="submission" date="2023-05" db="EMBL/GenBank/DDBJ databases">
        <authorList>
            <consortium name="Lawrence Berkeley National Laboratory"/>
            <person name="Steindorff A."/>
            <person name="Hensen N."/>
            <person name="Bonometti L."/>
            <person name="Westerberg I."/>
            <person name="Brannstrom I.O."/>
            <person name="Guillou S."/>
            <person name="Cros-Aarteil S."/>
            <person name="Calhoun S."/>
            <person name="Haridas S."/>
            <person name="Kuo A."/>
            <person name="Mondo S."/>
            <person name="Pangilinan J."/>
            <person name="Riley R."/>
            <person name="Labutti K."/>
            <person name="Andreopoulos B."/>
            <person name="Lipzen A."/>
            <person name="Chen C."/>
            <person name="Yanf M."/>
            <person name="Daum C."/>
            <person name="Ng V."/>
            <person name="Clum A."/>
            <person name="Ohm R."/>
            <person name="Martin F."/>
            <person name="Silar P."/>
            <person name="Natvig D."/>
            <person name="Lalanne C."/>
            <person name="Gautier V."/>
            <person name="Ament-Velasquez S.L."/>
            <person name="Kruys A."/>
            <person name="Hutchinson M.I."/>
            <person name="Powell A.J."/>
            <person name="Barry K."/>
            <person name="Miller A.N."/>
            <person name="Grigoriev I.V."/>
            <person name="Debuchy R."/>
            <person name="Gladieux P."/>
            <person name="Thoren M.H."/>
            <person name="Johannesson H."/>
        </authorList>
    </citation>
    <scope>NUCLEOTIDE SEQUENCE</scope>
    <source>
        <strain evidence="2">PSN293</strain>
    </source>
</reference>